<dbReference type="InterPro" id="IPR050121">
    <property type="entry name" value="Cytochrome_P450_monoxygenase"/>
</dbReference>
<dbReference type="PANTHER" id="PTHR24305">
    <property type="entry name" value="CYTOCHROME P450"/>
    <property type="match status" value="1"/>
</dbReference>
<comment type="similarity">
    <text evidence="2 7">Belongs to the cytochrome P450 family.</text>
</comment>
<dbReference type="SUPFAM" id="SSF48264">
    <property type="entry name" value="Cytochrome P450"/>
    <property type="match status" value="1"/>
</dbReference>
<evidence type="ECO:0000256" key="3">
    <source>
        <dbReference type="ARBA" id="ARBA00022723"/>
    </source>
</evidence>
<evidence type="ECO:0008006" key="11">
    <source>
        <dbReference type="Google" id="ProtNLM"/>
    </source>
</evidence>
<dbReference type="GO" id="GO:0016705">
    <property type="term" value="F:oxidoreductase activity, acting on paired donors, with incorporation or reduction of molecular oxygen"/>
    <property type="evidence" value="ECO:0007669"/>
    <property type="project" value="InterPro"/>
</dbReference>
<protein>
    <recommendedName>
        <fullName evidence="11">Cytochrome P450</fullName>
    </recommendedName>
</protein>
<evidence type="ECO:0000313" key="9">
    <source>
        <dbReference type="EMBL" id="PPJ52210.1"/>
    </source>
</evidence>
<evidence type="ECO:0000256" key="5">
    <source>
        <dbReference type="ARBA" id="ARBA00023004"/>
    </source>
</evidence>
<dbReference type="InterPro" id="IPR017972">
    <property type="entry name" value="Cyt_P450_CS"/>
</dbReference>
<sequence length="539" mass="59668">MLPSTSLAPTLTAAASFFIIALLILLLRRFFTSPLNGIPGPWWARLSDLPLFYKSAVCLQQAQTVEELHRKYGSIVRIAPNEVAVSSLASFKVVNKIGGGFVKSPWYEYIGPTEKNYPPAGLFQQNDPHKHAMTRKLFARGFTAAYLRAEWEDMVRNKTAKAVDGIVKEAQESGGISDVRRWWTFLASDVVSELMFGESLGGLETQKMHAFFHKVRSSNLASLLSYHLPLVYSALSWIPLPALTDFFGAWRSLLDISSIAYRNSLSNASNKNIFSGILAKAEEDDEALTPMQVTVEAGSFIIAGSETTSESLTYLIWAVLKRPEVEIDLQEELATIDSEASDAELGRLPVLNAVIKETLRLYAAIPMPEPRVVPKGGVTLEGQFLPEGTVVNTTPWVSHRDPAIFPDPEKFDFQRWLPDGPATLSPDARTAWWPFGAGSRTCIGQHLAMMEMRLATVLFFKRFAGAKLAPDTTDASMIMNNYVVISPKSGKMKVDFSDVKGLLIKHREPAKGNVDQVLDRHRVGCPKDSFSHTETATGW</sequence>
<feature type="binding site" description="axial binding residue" evidence="6">
    <location>
        <position position="442"/>
    </location>
    <ligand>
        <name>heme</name>
        <dbReference type="ChEBI" id="CHEBI:30413"/>
    </ligand>
    <ligandPart>
        <name>Fe</name>
        <dbReference type="ChEBI" id="CHEBI:18248"/>
    </ligandPart>
</feature>
<keyword evidence="8" id="KW-1133">Transmembrane helix</keyword>
<evidence type="ECO:0000256" key="6">
    <source>
        <dbReference type="PIRSR" id="PIRSR602401-1"/>
    </source>
</evidence>
<dbReference type="GO" id="GO:0005506">
    <property type="term" value="F:iron ion binding"/>
    <property type="evidence" value="ECO:0007669"/>
    <property type="project" value="InterPro"/>
</dbReference>
<dbReference type="Pfam" id="PF00067">
    <property type="entry name" value="p450"/>
    <property type="match status" value="1"/>
</dbReference>
<dbReference type="GO" id="GO:0004497">
    <property type="term" value="F:monooxygenase activity"/>
    <property type="evidence" value="ECO:0007669"/>
    <property type="project" value="UniProtKB-KW"/>
</dbReference>
<comment type="cofactor">
    <cofactor evidence="1 6">
        <name>heme</name>
        <dbReference type="ChEBI" id="CHEBI:30413"/>
    </cofactor>
</comment>
<feature type="transmembrane region" description="Helical" evidence="8">
    <location>
        <begin position="6"/>
        <end position="27"/>
    </location>
</feature>
<gene>
    <name evidence="9" type="ORF">CBER1_09738</name>
</gene>
<keyword evidence="3 6" id="KW-0479">Metal-binding</keyword>
<name>A0A2S6BXJ7_9PEZI</name>
<keyword evidence="7" id="KW-0503">Monooxygenase</keyword>
<dbReference type="OrthoDB" id="1470350at2759"/>
<dbReference type="InterPro" id="IPR002401">
    <property type="entry name" value="Cyt_P450_E_grp-I"/>
</dbReference>
<keyword evidence="10" id="KW-1185">Reference proteome</keyword>
<evidence type="ECO:0000256" key="1">
    <source>
        <dbReference type="ARBA" id="ARBA00001971"/>
    </source>
</evidence>
<evidence type="ECO:0000256" key="2">
    <source>
        <dbReference type="ARBA" id="ARBA00010617"/>
    </source>
</evidence>
<dbReference type="PRINTS" id="PR00385">
    <property type="entry name" value="P450"/>
</dbReference>
<evidence type="ECO:0000256" key="8">
    <source>
        <dbReference type="SAM" id="Phobius"/>
    </source>
</evidence>
<evidence type="ECO:0000313" key="10">
    <source>
        <dbReference type="Proteomes" id="UP000237631"/>
    </source>
</evidence>
<dbReference type="Proteomes" id="UP000237631">
    <property type="component" value="Unassembled WGS sequence"/>
</dbReference>
<dbReference type="PRINTS" id="PR00463">
    <property type="entry name" value="EP450I"/>
</dbReference>
<organism evidence="9 10">
    <name type="scientific">Cercospora berteroae</name>
    <dbReference type="NCBI Taxonomy" id="357750"/>
    <lineage>
        <taxon>Eukaryota</taxon>
        <taxon>Fungi</taxon>
        <taxon>Dikarya</taxon>
        <taxon>Ascomycota</taxon>
        <taxon>Pezizomycotina</taxon>
        <taxon>Dothideomycetes</taxon>
        <taxon>Dothideomycetidae</taxon>
        <taxon>Mycosphaerellales</taxon>
        <taxon>Mycosphaerellaceae</taxon>
        <taxon>Cercospora</taxon>
    </lineage>
</organism>
<dbReference type="PROSITE" id="PS00086">
    <property type="entry name" value="CYTOCHROME_P450"/>
    <property type="match status" value="1"/>
</dbReference>
<evidence type="ECO:0000256" key="4">
    <source>
        <dbReference type="ARBA" id="ARBA00023002"/>
    </source>
</evidence>
<proteinExistence type="inferred from homology"/>
<dbReference type="CDD" id="cd11059">
    <property type="entry name" value="CYP_fungal"/>
    <property type="match status" value="1"/>
</dbReference>
<accession>A0A2S6BXJ7</accession>
<evidence type="ECO:0000256" key="7">
    <source>
        <dbReference type="RuleBase" id="RU000461"/>
    </source>
</evidence>
<dbReference type="STRING" id="357750.A0A2S6BXJ7"/>
<dbReference type="EMBL" id="PNEN01001713">
    <property type="protein sequence ID" value="PPJ52210.1"/>
    <property type="molecule type" value="Genomic_DNA"/>
</dbReference>
<keyword evidence="6 7" id="KW-0349">Heme</keyword>
<keyword evidence="5 6" id="KW-0408">Iron</keyword>
<dbReference type="InterPro" id="IPR001128">
    <property type="entry name" value="Cyt_P450"/>
</dbReference>
<reference evidence="10" key="1">
    <citation type="journal article" date="2017" name="bioRxiv">
        <title>Conservation of a gene cluster reveals novel cercosporin biosynthetic mechanisms and extends production to the genus Colletotrichum.</title>
        <authorList>
            <person name="de Jonge R."/>
            <person name="Ebert M.K."/>
            <person name="Huitt-Roehl C.R."/>
            <person name="Pal P."/>
            <person name="Suttle J.C."/>
            <person name="Spanner R.E."/>
            <person name="Neubauer J.D."/>
            <person name="Jurick W.M.II."/>
            <person name="Stott K.A."/>
            <person name="Secor G.A."/>
            <person name="Thomma B.P.H.J."/>
            <person name="Van de Peer Y."/>
            <person name="Townsend C.A."/>
            <person name="Bolton M.D."/>
        </authorList>
    </citation>
    <scope>NUCLEOTIDE SEQUENCE [LARGE SCALE GENOMIC DNA]</scope>
    <source>
        <strain evidence="10">CBS538.71</strain>
    </source>
</reference>
<keyword evidence="8" id="KW-0812">Transmembrane</keyword>
<dbReference type="Gene3D" id="1.10.630.10">
    <property type="entry name" value="Cytochrome P450"/>
    <property type="match status" value="1"/>
</dbReference>
<dbReference type="AlphaFoldDB" id="A0A2S6BXJ7"/>
<keyword evidence="8" id="KW-0472">Membrane</keyword>
<dbReference type="InterPro" id="IPR036396">
    <property type="entry name" value="Cyt_P450_sf"/>
</dbReference>
<keyword evidence="4 7" id="KW-0560">Oxidoreductase</keyword>
<comment type="caution">
    <text evidence="9">The sequence shown here is derived from an EMBL/GenBank/DDBJ whole genome shotgun (WGS) entry which is preliminary data.</text>
</comment>
<dbReference type="PANTHER" id="PTHR24305:SF96">
    <property type="entry name" value="CYTOCHROME P450 MONOOXYGENASE STCB-RELATED"/>
    <property type="match status" value="1"/>
</dbReference>
<dbReference type="GO" id="GO:0020037">
    <property type="term" value="F:heme binding"/>
    <property type="evidence" value="ECO:0007669"/>
    <property type="project" value="InterPro"/>
</dbReference>